<sequence>MSMDPRRLHWHVQVRRLHGRSESSSVPRPRIPTKSSKYGSFGHPELLSTRLQHLQATKLATVRTEPVKFAKQEKSGQAPKMVQRIQKKSADKKKATEAKSTAETKAMETKRAQDAKNSADKVTERKQGEPKKSTDTTKPQETTKSADAKKPVETEKEDTKKAAATTKVVDVVSSPGGAKKPAETTKQVEAKRPGEATQPIELDDMAAETSRVQKPADTGETFLV</sequence>
<dbReference type="EMBL" id="JANHOG010001966">
    <property type="protein sequence ID" value="KAJ3529135.1"/>
    <property type="molecule type" value="Genomic_DNA"/>
</dbReference>
<accession>A0ACC1RZW2</accession>
<gene>
    <name evidence="1" type="ORF">NM688_g7894</name>
</gene>
<evidence type="ECO:0000313" key="2">
    <source>
        <dbReference type="Proteomes" id="UP001148662"/>
    </source>
</evidence>
<protein>
    <submittedName>
        <fullName evidence="1">Uncharacterized protein</fullName>
    </submittedName>
</protein>
<name>A0ACC1RZW2_9APHY</name>
<keyword evidence="2" id="KW-1185">Reference proteome</keyword>
<comment type="caution">
    <text evidence="1">The sequence shown here is derived from an EMBL/GenBank/DDBJ whole genome shotgun (WGS) entry which is preliminary data.</text>
</comment>
<dbReference type="Proteomes" id="UP001148662">
    <property type="component" value="Unassembled WGS sequence"/>
</dbReference>
<reference evidence="1" key="1">
    <citation type="submission" date="2022-07" db="EMBL/GenBank/DDBJ databases">
        <title>Genome Sequence of Phlebia brevispora.</title>
        <authorList>
            <person name="Buettner E."/>
        </authorList>
    </citation>
    <scope>NUCLEOTIDE SEQUENCE</scope>
    <source>
        <strain evidence="1">MPL23</strain>
    </source>
</reference>
<organism evidence="1 2">
    <name type="scientific">Phlebia brevispora</name>
    <dbReference type="NCBI Taxonomy" id="194682"/>
    <lineage>
        <taxon>Eukaryota</taxon>
        <taxon>Fungi</taxon>
        <taxon>Dikarya</taxon>
        <taxon>Basidiomycota</taxon>
        <taxon>Agaricomycotina</taxon>
        <taxon>Agaricomycetes</taxon>
        <taxon>Polyporales</taxon>
        <taxon>Meruliaceae</taxon>
        <taxon>Phlebia</taxon>
    </lineage>
</organism>
<evidence type="ECO:0000313" key="1">
    <source>
        <dbReference type="EMBL" id="KAJ3529135.1"/>
    </source>
</evidence>
<proteinExistence type="predicted"/>